<proteinExistence type="inferred from homology"/>
<dbReference type="InterPro" id="IPR055348">
    <property type="entry name" value="DctQ"/>
</dbReference>
<evidence type="ECO:0000256" key="3">
    <source>
        <dbReference type="ARBA" id="ARBA00022475"/>
    </source>
</evidence>
<evidence type="ECO:0000256" key="2">
    <source>
        <dbReference type="ARBA" id="ARBA00022448"/>
    </source>
</evidence>
<dbReference type="Proteomes" id="UP000320653">
    <property type="component" value="Unassembled WGS sequence"/>
</dbReference>
<keyword evidence="4 9" id="KW-0997">Cell inner membrane</keyword>
<dbReference type="AlphaFoldDB" id="A0A561QNQ8"/>
<evidence type="ECO:0000256" key="7">
    <source>
        <dbReference type="ARBA" id="ARBA00023136"/>
    </source>
</evidence>
<accession>A0A561QNQ8</accession>
<evidence type="ECO:0000256" key="9">
    <source>
        <dbReference type="RuleBase" id="RU369079"/>
    </source>
</evidence>
<evidence type="ECO:0000256" key="6">
    <source>
        <dbReference type="ARBA" id="ARBA00022989"/>
    </source>
</evidence>
<evidence type="ECO:0000259" key="10">
    <source>
        <dbReference type="Pfam" id="PF04290"/>
    </source>
</evidence>
<dbReference type="GO" id="GO:0005886">
    <property type="term" value="C:plasma membrane"/>
    <property type="evidence" value="ECO:0007669"/>
    <property type="project" value="UniProtKB-SubCell"/>
</dbReference>
<name>A0A561QNQ8_9HYPH</name>
<comment type="subunit">
    <text evidence="9">The complex comprises the extracytoplasmic solute receptor protein and the two transmembrane proteins.</text>
</comment>
<gene>
    <name evidence="11" type="ORF">FHW37_10585</name>
</gene>
<dbReference type="PANTHER" id="PTHR35011">
    <property type="entry name" value="2,3-DIKETO-L-GULONATE TRAP TRANSPORTER SMALL PERMEASE PROTEIN YIAM"/>
    <property type="match status" value="1"/>
</dbReference>
<keyword evidence="12" id="KW-1185">Reference proteome</keyword>
<comment type="subcellular location">
    <subcellularLocation>
        <location evidence="1 9">Cell inner membrane</location>
        <topology evidence="1 9">Multi-pass membrane protein</topology>
    </subcellularLocation>
</comment>
<dbReference type="Pfam" id="PF04290">
    <property type="entry name" value="DctQ"/>
    <property type="match status" value="1"/>
</dbReference>
<comment type="similarity">
    <text evidence="8 9">Belongs to the TRAP transporter small permease family.</text>
</comment>
<comment type="caution">
    <text evidence="11">The sequence shown here is derived from an EMBL/GenBank/DDBJ whole genome shotgun (WGS) entry which is preliminary data.</text>
</comment>
<evidence type="ECO:0000256" key="8">
    <source>
        <dbReference type="ARBA" id="ARBA00038436"/>
    </source>
</evidence>
<organism evidence="11 12">
    <name type="scientific">Neorhizobium alkalisoli</name>
    <dbReference type="NCBI Taxonomy" id="528178"/>
    <lineage>
        <taxon>Bacteria</taxon>
        <taxon>Pseudomonadati</taxon>
        <taxon>Pseudomonadota</taxon>
        <taxon>Alphaproteobacteria</taxon>
        <taxon>Hyphomicrobiales</taxon>
        <taxon>Rhizobiaceae</taxon>
        <taxon>Rhizobium/Agrobacterium group</taxon>
        <taxon>Neorhizobium</taxon>
    </lineage>
</organism>
<evidence type="ECO:0000313" key="12">
    <source>
        <dbReference type="Proteomes" id="UP000320653"/>
    </source>
</evidence>
<feature type="transmembrane region" description="Helical" evidence="9">
    <location>
        <begin position="87"/>
        <end position="108"/>
    </location>
</feature>
<evidence type="ECO:0000256" key="5">
    <source>
        <dbReference type="ARBA" id="ARBA00022692"/>
    </source>
</evidence>
<keyword evidence="6 9" id="KW-1133">Transmembrane helix</keyword>
<dbReference type="EMBL" id="VIWP01000005">
    <property type="protein sequence ID" value="TWF51987.1"/>
    <property type="molecule type" value="Genomic_DNA"/>
</dbReference>
<keyword evidence="7 9" id="KW-0472">Membrane</keyword>
<feature type="transmembrane region" description="Helical" evidence="9">
    <location>
        <begin position="172"/>
        <end position="189"/>
    </location>
</feature>
<reference evidence="11 12" key="1">
    <citation type="submission" date="2019-06" db="EMBL/GenBank/DDBJ databases">
        <title>Sorghum-associated microbial communities from plants grown in Nebraska, USA.</title>
        <authorList>
            <person name="Schachtman D."/>
        </authorList>
    </citation>
    <scope>NUCLEOTIDE SEQUENCE [LARGE SCALE GENOMIC DNA]</scope>
    <source>
        <strain evidence="11 12">1225</strain>
    </source>
</reference>
<evidence type="ECO:0000256" key="1">
    <source>
        <dbReference type="ARBA" id="ARBA00004429"/>
    </source>
</evidence>
<sequence>MNATKAEALATIIFSGLVLNRQDGPGGIKENPAQIGGSMAVLLKFSGLVDRLSEIVGKFSGYLVLACCLISAGNACIRHVFNYSSNGWLEIQWYLFGFVVMLGASYTLKLNEHVRVDLIYGAVSERARLWIDVIGLILFLIPACLYLAWLSWPFFTLSYLQGEMSSNAGGLVRWPIKLIIVVGFVLLAIQGVSELIKRVAALMGILQVDTTYEKPLQ</sequence>
<feature type="transmembrane region" description="Helical" evidence="9">
    <location>
        <begin position="129"/>
        <end position="152"/>
    </location>
</feature>
<comment type="function">
    <text evidence="9">Part of the tripartite ATP-independent periplasmic (TRAP) transport system.</text>
</comment>
<keyword evidence="5 9" id="KW-0812">Transmembrane</keyword>
<feature type="transmembrane region" description="Helical" evidence="9">
    <location>
        <begin position="61"/>
        <end position="81"/>
    </location>
</feature>
<protein>
    <recommendedName>
        <fullName evidence="9">TRAP transporter small permease protein</fullName>
    </recommendedName>
</protein>
<dbReference type="PANTHER" id="PTHR35011:SF4">
    <property type="entry name" value="SLL1102 PROTEIN"/>
    <property type="match status" value="1"/>
</dbReference>
<keyword evidence="2 9" id="KW-0813">Transport</keyword>
<dbReference type="GO" id="GO:0022857">
    <property type="term" value="F:transmembrane transporter activity"/>
    <property type="evidence" value="ECO:0007669"/>
    <property type="project" value="UniProtKB-UniRule"/>
</dbReference>
<dbReference type="InterPro" id="IPR007387">
    <property type="entry name" value="TRAP_DctQ"/>
</dbReference>
<keyword evidence="3" id="KW-1003">Cell membrane</keyword>
<evidence type="ECO:0000256" key="4">
    <source>
        <dbReference type="ARBA" id="ARBA00022519"/>
    </source>
</evidence>
<evidence type="ECO:0000313" key="11">
    <source>
        <dbReference type="EMBL" id="TWF51987.1"/>
    </source>
</evidence>
<feature type="domain" description="Tripartite ATP-independent periplasmic transporters DctQ component" evidence="10">
    <location>
        <begin position="69"/>
        <end position="199"/>
    </location>
</feature>